<organism evidence="2 3">
    <name type="scientific">Luedemannella flava</name>
    <dbReference type="NCBI Taxonomy" id="349316"/>
    <lineage>
        <taxon>Bacteria</taxon>
        <taxon>Bacillati</taxon>
        <taxon>Actinomycetota</taxon>
        <taxon>Actinomycetes</taxon>
        <taxon>Micromonosporales</taxon>
        <taxon>Micromonosporaceae</taxon>
        <taxon>Luedemannella</taxon>
    </lineage>
</organism>
<proteinExistence type="predicted"/>
<evidence type="ECO:0000313" key="2">
    <source>
        <dbReference type="EMBL" id="GAA1816094.1"/>
    </source>
</evidence>
<keyword evidence="3" id="KW-1185">Reference proteome</keyword>
<feature type="chain" id="PRO_5047359777" evidence="1">
    <location>
        <begin position="30"/>
        <end position="365"/>
    </location>
</feature>
<name>A0ABN2M9X5_9ACTN</name>
<keyword evidence="1" id="KW-0732">Signal</keyword>
<dbReference type="RefSeq" id="WP_344134649.1">
    <property type="nucleotide sequence ID" value="NZ_BAAALT010000141.1"/>
</dbReference>
<dbReference type="Proteomes" id="UP001500218">
    <property type="component" value="Unassembled WGS sequence"/>
</dbReference>
<accession>A0ABN2M9X5</accession>
<gene>
    <name evidence="2" type="ORF">GCM10009682_41250</name>
</gene>
<sequence length="365" mass="38342">MRFRPMLAALVLSLVSTVTFVLPASPAAAAPADQWGFAYFDNPTPPAGWITLDPNRQWSTSRVAFPADLVTGYRIAAGRYYVRFPHLAAAGAGIVHVTAVNRTGQYCETMFARDSGADLIVGVACFKPGGAPDDSRFTVMFTLGSGGGATWAPGAYAFVRYGTAGIVAQDNSTGALNGAGPIGVGAYSVKLPGVAVAGSLAGNLQATAIGPNAQPRRCKIAKWGVSGVDVVAYVFCFDAAGVRTNTEFAVSYHRERPIVATYPPKYFGYVWTPDLAGPSNYNNLYGFGANSGAPVIGLPGHYAYKFPGIAVKETHAQVTAYGDDPNYCTIADWSGSPDLLLRLVCFTNTGATAPTSFFATTNSRI</sequence>
<protein>
    <submittedName>
        <fullName evidence="2">Uncharacterized protein</fullName>
    </submittedName>
</protein>
<evidence type="ECO:0000313" key="3">
    <source>
        <dbReference type="Proteomes" id="UP001500218"/>
    </source>
</evidence>
<comment type="caution">
    <text evidence="2">The sequence shown here is derived from an EMBL/GenBank/DDBJ whole genome shotgun (WGS) entry which is preliminary data.</text>
</comment>
<evidence type="ECO:0000256" key="1">
    <source>
        <dbReference type="SAM" id="SignalP"/>
    </source>
</evidence>
<feature type="signal peptide" evidence="1">
    <location>
        <begin position="1"/>
        <end position="29"/>
    </location>
</feature>
<reference evidence="2 3" key="1">
    <citation type="journal article" date="2019" name="Int. J. Syst. Evol. Microbiol.">
        <title>The Global Catalogue of Microorganisms (GCM) 10K type strain sequencing project: providing services to taxonomists for standard genome sequencing and annotation.</title>
        <authorList>
            <consortium name="The Broad Institute Genomics Platform"/>
            <consortium name="The Broad Institute Genome Sequencing Center for Infectious Disease"/>
            <person name="Wu L."/>
            <person name="Ma J."/>
        </authorList>
    </citation>
    <scope>NUCLEOTIDE SEQUENCE [LARGE SCALE GENOMIC DNA]</scope>
    <source>
        <strain evidence="2 3">JCM 13250</strain>
    </source>
</reference>
<dbReference type="EMBL" id="BAAALT010000141">
    <property type="protein sequence ID" value="GAA1816094.1"/>
    <property type="molecule type" value="Genomic_DNA"/>
</dbReference>